<sequence>MPQPATPAPPPRRVLVAPDKFKGCLPAVEVAAAVARGLRRARPGLDVVELPVADGGDGTVAAALTAGYTAVETSATGPTGEPSTARYARRGDRAVVELAAVVGLDLLPGGRPDPLHASTTGLGQVVRHALDTGVRELVLGLGGSASTDGGAGLAQALGARLLDAAGRELPPGGAALAQVATVDLGPLRDRLAGVRVLVASDVSSPLLGPDGAAAVFGPQKGADAAQVAQLDAALTRWAAVVAAATGSDHAGDPGAGAAGGTGFAALALLAAEMRSGIELVLDLVGFDERLAGASLVVTGEGSLDAQSLAGKAPVGVLDRAGSVGVPVVVVAGRSLLSEAESRAAGFAGVLPLSALEPDAARSIAHAGPLLEETGAAIARRWLA</sequence>
<evidence type="ECO:0000256" key="2">
    <source>
        <dbReference type="ARBA" id="ARBA00022679"/>
    </source>
</evidence>
<evidence type="ECO:0000313" key="6">
    <source>
        <dbReference type="Proteomes" id="UP000199092"/>
    </source>
</evidence>
<dbReference type="InterPro" id="IPR018193">
    <property type="entry name" value="Glyc_kinase_flavodox-like_fold"/>
</dbReference>
<dbReference type="PANTHER" id="PTHR21599">
    <property type="entry name" value="GLYCERATE KINASE"/>
    <property type="match status" value="1"/>
</dbReference>
<keyword evidence="6" id="KW-1185">Reference proteome</keyword>
<evidence type="ECO:0000313" key="5">
    <source>
        <dbReference type="EMBL" id="SDT36510.1"/>
    </source>
</evidence>
<dbReference type="Gene3D" id="3.40.50.10350">
    <property type="entry name" value="Glycerate kinase, domain 1"/>
    <property type="match status" value="1"/>
</dbReference>
<dbReference type="AlphaFoldDB" id="A0A1H1ZS80"/>
<organism evidence="5 6">
    <name type="scientific">Friedmanniella luteola</name>
    <dbReference type="NCBI Taxonomy" id="546871"/>
    <lineage>
        <taxon>Bacteria</taxon>
        <taxon>Bacillati</taxon>
        <taxon>Actinomycetota</taxon>
        <taxon>Actinomycetes</taxon>
        <taxon>Propionibacteriales</taxon>
        <taxon>Nocardioidaceae</taxon>
        <taxon>Friedmanniella</taxon>
    </lineage>
</organism>
<dbReference type="PIRSF" id="PIRSF006078">
    <property type="entry name" value="GlxK"/>
    <property type="match status" value="1"/>
</dbReference>
<dbReference type="InterPro" id="IPR004381">
    <property type="entry name" value="Glycerate_kinase"/>
</dbReference>
<dbReference type="Pfam" id="PF02595">
    <property type="entry name" value="Gly_kinase"/>
    <property type="match status" value="1"/>
</dbReference>
<keyword evidence="2 4" id="KW-0808">Transferase</keyword>
<gene>
    <name evidence="5" type="ORF">SAMN04488543_3969</name>
</gene>
<proteinExistence type="inferred from homology"/>
<dbReference type="InterPro" id="IPR036129">
    <property type="entry name" value="Glycerate_kinase_sf"/>
</dbReference>
<dbReference type="PANTHER" id="PTHR21599:SF0">
    <property type="entry name" value="GLYCERATE KINASE"/>
    <property type="match status" value="1"/>
</dbReference>
<dbReference type="EMBL" id="LT629749">
    <property type="protein sequence ID" value="SDT36510.1"/>
    <property type="molecule type" value="Genomic_DNA"/>
</dbReference>
<comment type="similarity">
    <text evidence="1 4">Belongs to the glycerate kinase type-1 family.</text>
</comment>
<dbReference type="GO" id="GO:0031388">
    <property type="term" value="P:organic acid phosphorylation"/>
    <property type="evidence" value="ECO:0007669"/>
    <property type="project" value="UniProtKB-UniRule"/>
</dbReference>
<protein>
    <submittedName>
        <fullName evidence="5">Glycerate kinase</fullName>
    </submittedName>
</protein>
<reference evidence="5 6" key="1">
    <citation type="submission" date="2016-10" db="EMBL/GenBank/DDBJ databases">
        <authorList>
            <person name="de Groot N.N."/>
        </authorList>
    </citation>
    <scope>NUCLEOTIDE SEQUENCE [LARGE SCALE GENOMIC DNA]</scope>
    <source>
        <strain evidence="5 6">DSM 21741</strain>
    </source>
</reference>
<dbReference type="Proteomes" id="UP000199092">
    <property type="component" value="Chromosome I"/>
</dbReference>
<dbReference type="Gene3D" id="3.90.1510.10">
    <property type="entry name" value="Glycerate kinase, domain 2"/>
    <property type="match status" value="1"/>
</dbReference>
<dbReference type="InterPro" id="IPR018197">
    <property type="entry name" value="Glycerate_kinase_RE-like"/>
</dbReference>
<dbReference type="NCBIfam" id="TIGR00045">
    <property type="entry name" value="glycerate kinase"/>
    <property type="match status" value="1"/>
</dbReference>
<evidence type="ECO:0000256" key="3">
    <source>
        <dbReference type="ARBA" id="ARBA00022777"/>
    </source>
</evidence>
<dbReference type="GO" id="GO:0008887">
    <property type="term" value="F:glycerate kinase activity"/>
    <property type="evidence" value="ECO:0007669"/>
    <property type="project" value="UniProtKB-UniRule"/>
</dbReference>
<dbReference type="SUPFAM" id="SSF110738">
    <property type="entry name" value="Glycerate kinase I"/>
    <property type="match status" value="1"/>
</dbReference>
<evidence type="ECO:0000256" key="1">
    <source>
        <dbReference type="ARBA" id="ARBA00006284"/>
    </source>
</evidence>
<evidence type="ECO:0000256" key="4">
    <source>
        <dbReference type="PIRNR" id="PIRNR006078"/>
    </source>
</evidence>
<name>A0A1H1ZS80_9ACTN</name>
<dbReference type="STRING" id="546871.SAMN04488543_3969"/>
<keyword evidence="3 4" id="KW-0418">Kinase</keyword>
<accession>A0A1H1ZS80</accession>